<dbReference type="SUPFAM" id="SSF81301">
    <property type="entry name" value="Nucleotidyltransferase"/>
    <property type="match status" value="1"/>
</dbReference>
<dbReference type="EC" id="3.1.4.-" evidence="8"/>
<dbReference type="GO" id="GO:0008081">
    <property type="term" value="F:phosphoric diester hydrolase activity"/>
    <property type="evidence" value="ECO:0007669"/>
    <property type="project" value="UniProtKB-UniRule"/>
</dbReference>
<dbReference type="CDD" id="cd05401">
    <property type="entry name" value="NT_GlnE_GlnD_like"/>
    <property type="match status" value="1"/>
</dbReference>
<evidence type="ECO:0000256" key="3">
    <source>
        <dbReference type="ARBA" id="ARBA00022737"/>
    </source>
</evidence>
<comment type="cofactor">
    <cofactor evidence="8">
        <name>Mg(2+)</name>
        <dbReference type="ChEBI" id="CHEBI:18420"/>
    </cofactor>
</comment>
<dbReference type="AlphaFoldDB" id="A0A9J7A0H3"/>
<feature type="domain" description="HD" evidence="10">
    <location>
        <begin position="458"/>
        <end position="580"/>
    </location>
</feature>
<dbReference type="Gene3D" id="1.20.120.330">
    <property type="entry name" value="Nucleotidyltransferases domain 2"/>
    <property type="match status" value="1"/>
</dbReference>
<evidence type="ECO:0000259" key="9">
    <source>
        <dbReference type="PROSITE" id="PS51671"/>
    </source>
</evidence>
<dbReference type="InterPro" id="IPR045865">
    <property type="entry name" value="ACT-like_dom_sf"/>
</dbReference>
<comment type="function">
    <text evidence="8">Modifies, by uridylylation and deuridylylation, the PII regulatory proteins (GlnB and homologs), in response to the nitrogen status of the cell that GlnD senses through the glutamine level. Under low glutamine levels, catalyzes the conversion of the PII proteins and UTP to PII-UMP and PPi, while under higher glutamine levels, GlnD hydrolyzes PII-UMP to PII and UMP (deuridylylation). Thus, controls uridylylation state and activity of the PII proteins, and plays an important role in the regulation of nitrogen metabolism.</text>
</comment>
<gene>
    <name evidence="8 11" type="primary">glnD</name>
    <name evidence="11" type="ORF">L0Y14_04795</name>
</gene>
<dbReference type="Pfam" id="PF01909">
    <property type="entry name" value="NTP_transf_2"/>
    <property type="match status" value="1"/>
</dbReference>
<evidence type="ECO:0000256" key="2">
    <source>
        <dbReference type="ARBA" id="ARBA00022695"/>
    </source>
</evidence>
<name>A0A9J7A0H3_9GAMM</name>
<dbReference type="GO" id="GO:0008893">
    <property type="term" value="F:guanosine-3',5'-bis(diphosphate) 3'-diphosphatase activity"/>
    <property type="evidence" value="ECO:0007669"/>
    <property type="project" value="UniProtKB-EC"/>
</dbReference>
<dbReference type="InterPro" id="IPR006674">
    <property type="entry name" value="HD_domain"/>
</dbReference>
<dbReference type="Gene3D" id="1.10.3090.10">
    <property type="entry name" value="cca-adding enzyme, domain 2"/>
    <property type="match status" value="1"/>
</dbReference>
<dbReference type="Gene3D" id="3.30.460.10">
    <property type="entry name" value="Beta Polymerase, domain 2"/>
    <property type="match status" value="1"/>
</dbReference>
<evidence type="ECO:0000259" key="10">
    <source>
        <dbReference type="PROSITE" id="PS51831"/>
    </source>
</evidence>
<dbReference type="KEGG" id="eps:L0Y14_04795"/>
<keyword evidence="1 8" id="KW-0808">Transferase</keyword>
<evidence type="ECO:0000256" key="8">
    <source>
        <dbReference type="HAMAP-Rule" id="MF_00277"/>
    </source>
</evidence>
<evidence type="ECO:0000313" key="11">
    <source>
        <dbReference type="EMBL" id="USF88557.1"/>
    </source>
</evidence>
<comment type="domain">
    <text evidence="8">Has four distinct domains: an N-terminal nucleotidyltransferase (NT) domain responsible for UTase activity, a central HD domain that encodes UR activity, and two C-terminal ACT domains that seem to have a role in glutamine sensing.</text>
</comment>
<comment type="catalytic activity">
    <reaction evidence="8">
        <text>[protein-PII]-uridylyl-L-tyrosine + H2O = [protein-PII]-L-tyrosine + UMP + H(+)</text>
        <dbReference type="Rhea" id="RHEA:48600"/>
        <dbReference type="Rhea" id="RHEA-COMP:12147"/>
        <dbReference type="Rhea" id="RHEA-COMP:12148"/>
        <dbReference type="ChEBI" id="CHEBI:15377"/>
        <dbReference type="ChEBI" id="CHEBI:15378"/>
        <dbReference type="ChEBI" id="CHEBI:46858"/>
        <dbReference type="ChEBI" id="CHEBI:57865"/>
        <dbReference type="ChEBI" id="CHEBI:90602"/>
    </reaction>
</comment>
<protein>
    <recommendedName>
        <fullName evidence="8">Bifunctional uridylyltransferase/uridylyl-removing enzyme</fullName>
        <shortName evidence="8">UTase/UR</shortName>
    </recommendedName>
    <alternativeName>
        <fullName evidence="8">Bifunctional [protein-PII] modification enzyme</fullName>
    </alternativeName>
    <alternativeName>
        <fullName evidence="8">Bifunctional nitrogen sensor protein</fullName>
    </alternativeName>
    <domain>
        <recommendedName>
            <fullName evidence="8">[Protein-PII] uridylyltransferase</fullName>
            <shortName evidence="8">PII uridylyltransferase</shortName>
            <shortName evidence="8">UTase</shortName>
            <ecNumber evidence="8">2.7.7.59</ecNumber>
        </recommendedName>
    </domain>
    <domain>
        <recommendedName>
            <fullName evidence="8">[Protein-PII]-UMP uridylyl-removing enzyme</fullName>
            <shortName evidence="8">UR</shortName>
            <ecNumber evidence="8">3.1.4.-</ecNumber>
        </recommendedName>
    </domain>
</protein>
<dbReference type="PROSITE" id="PS51671">
    <property type="entry name" value="ACT"/>
    <property type="match status" value="1"/>
</dbReference>
<evidence type="ECO:0000256" key="4">
    <source>
        <dbReference type="ARBA" id="ARBA00022801"/>
    </source>
</evidence>
<keyword evidence="2 8" id="KW-0548">Nucleotidyltransferase</keyword>
<dbReference type="SMART" id="SM00471">
    <property type="entry name" value="HDc"/>
    <property type="match status" value="1"/>
</dbReference>
<keyword evidence="5 8" id="KW-0460">Magnesium</keyword>
<dbReference type="InterPro" id="IPR043519">
    <property type="entry name" value="NT_sf"/>
</dbReference>
<dbReference type="FunFam" id="1.10.3090.10:FF:000005">
    <property type="entry name" value="Bifunctional uridylyltransferase/uridylyl-removing enzyme"/>
    <property type="match status" value="1"/>
</dbReference>
<comment type="caution">
    <text evidence="8">Lacks conserved residue(s) required for the propagation of feature annotation.</text>
</comment>
<keyword evidence="3" id="KW-0677">Repeat</keyword>
<keyword evidence="12" id="KW-1185">Reference proteome</keyword>
<accession>A0A9J7A0H3</accession>
<dbReference type="HAMAP" id="MF_00277">
    <property type="entry name" value="PII_uridylyl_transf"/>
    <property type="match status" value="1"/>
</dbReference>
<evidence type="ECO:0000256" key="6">
    <source>
        <dbReference type="ARBA" id="ARBA00023268"/>
    </source>
</evidence>
<comment type="similarity">
    <text evidence="8">Belongs to the GlnD family.</text>
</comment>
<evidence type="ECO:0000313" key="12">
    <source>
        <dbReference type="Proteomes" id="UP001056649"/>
    </source>
</evidence>
<proteinExistence type="inferred from homology"/>
<dbReference type="SUPFAM" id="SSF55021">
    <property type="entry name" value="ACT-like"/>
    <property type="match status" value="1"/>
</dbReference>
<organism evidence="11 12">
    <name type="scientific">Candidatus Endoriftia persephonae</name>
    <dbReference type="NCBI Taxonomy" id="393765"/>
    <lineage>
        <taxon>Bacteria</taxon>
        <taxon>Pseudomonadati</taxon>
        <taxon>Pseudomonadota</taxon>
        <taxon>Gammaproteobacteria</taxon>
        <taxon>Chromatiales</taxon>
        <taxon>Sedimenticolaceae</taxon>
        <taxon>Candidatus Endoriftia</taxon>
    </lineage>
</organism>
<comment type="catalytic activity">
    <reaction evidence="8">
        <text>[protein-PII]-L-tyrosine + UTP = [protein-PII]-uridylyl-L-tyrosine + diphosphate</text>
        <dbReference type="Rhea" id="RHEA:13673"/>
        <dbReference type="Rhea" id="RHEA-COMP:12147"/>
        <dbReference type="Rhea" id="RHEA-COMP:12148"/>
        <dbReference type="ChEBI" id="CHEBI:33019"/>
        <dbReference type="ChEBI" id="CHEBI:46398"/>
        <dbReference type="ChEBI" id="CHEBI:46858"/>
        <dbReference type="ChEBI" id="CHEBI:90602"/>
        <dbReference type="EC" id="2.7.7.59"/>
    </reaction>
</comment>
<dbReference type="PROSITE" id="PS51831">
    <property type="entry name" value="HD"/>
    <property type="match status" value="1"/>
</dbReference>
<dbReference type="SUPFAM" id="SSF81593">
    <property type="entry name" value="Nucleotidyltransferase substrate binding subunit/domain"/>
    <property type="match status" value="1"/>
</dbReference>
<dbReference type="GO" id="GO:0006808">
    <property type="term" value="P:regulation of nitrogen utilization"/>
    <property type="evidence" value="ECO:0007669"/>
    <property type="project" value="UniProtKB-UniRule"/>
</dbReference>
<dbReference type="CDD" id="cd04900">
    <property type="entry name" value="ACT_UUR-like_1"/>
    <property type="match status" value="1"/>
</dbReference>
<comment type="catalytic activity">
    <reaction evidence="7">
        <text>guanosine 3',5'-bis(diphosphate) + H2O = GDP + diphosphate + H(+)</text>
        <dbReference type="Rhea" id="RHEA:14253"/>
        <dbReference type="ChEBI" id="CHEBI:15377"/>
        <dbReference type="ChEBI" id="CHEBI:15378"/>
        <dbReference type="ChEBI" id="CHEBI:33019"/>
        <dbReference type="ChEBI" id="CHEBI:58189"/>
        <dbReference type="ChEBI" id="CHEBI:77828"/>
        <dbReference type="EC" id="3.1.7.2"/>
    </reaction>
</comment>
<evidence type="ECO:0000256" key="7">
    <source>
        <dbReference type="ARBA" id="ARBA00047968"/>
    </source>
</evidence>
<evidence type="ECO:0000256" key="1">
    <source>
        <dbReference type="ARBA" id="ARBA00022679"/>
    </source>
</evidence>
<dbReference type="Pfam" id="PF08335">
    <property type="entry name" value="GlnD_UR_UTase"/>
    <property type="match status" value="1"/>
</dbReference>
<feature type="domain" description="ACT" evidence="9">
    <location>
        <begin position="809"/>
        <end position="884"/>
    </location>
</feature>
<dbReference type="CDD" id="cd04899">
    <property type="entry name" value="ACT_ACR-UUR-like_2"/>
    <property type="match status" value="1"/>
</dbReference>
<dbReference type="InterPro" id="IPR013546">
    <property type="entry name" value="PII_UdlTrfase/GS_AdlTrfase"/>
</dbReference>
<dbReference type="CDD" id="cd00077">
    <property type="entry name" value="HDc"/>
    <property type="match status" value="1"/>
</dbReference>
<dbReference type="PANTHER" id="PTHR47320:SF1">
    <property type="entry name" value="BIFUNCTIONAL URIDYLYLTRANSFERASE_URIDYLYL-REMOVING ENZYME"/>
    <property type="match status" value="1"/>
</dbReference>
<feature type="region of interest" description="Uridylyltransferase" evidence="8">
    <location>
        <begin position="1"/>
        <end position="339"/>
    </location>
</feature>
<dbReference type="PANTHER" id="PTHR47320">
    <property type="entry name" value="BIFUNCTIONAL URIDYLYLTRANSFERASE/URIDYLYL-REMOVING ENZYME"/>
    <property type="match status" value="1"/>
</dbReference>
<dbReference type="RefSeq" id="WP_005959105.1">
    <property type="nucleotide sequence ID" value="NZ_CP090569.1"/>
</dbReference>
<comment type="activity regulation">
    <text evidence="8">Uridylyltransferase (UTase) activity is inhibited by glutamine, while glutamine activates uridylyl-removing (UR) activity.</text>
</comment>
<dbReference type="PIRSF" id="PIRSF006288">
    <property type="entry name" value="PII_uridyltransf"/>
    <property type="match status" value="1"/>
</dbReference>
<sequence length="884" mass="101933">MPKIEFDFQPLDQALQADTFPFAKFQTTLKQGTALIQEKYHKGVAIDQLVCARARLIDELLVRAWRHHFSDASGVVLVAVGGYGRGELHPASDIDLMLLLESEAEFEQQREPLEAFLTALWDIGLEVGQSVRTITDCVREAEQDITVATNIMESRLLTGPLALFESMREATGPDRIWNSREFFEAKWKEQQARHAKYEDSVSNLEPNIKEGPGGLRDIQMIGWVVKRHFRAETLQDLVLHEFLTQDEYNTLIEGQNFLWRVRFALHTLTGRAGDRLLFEHQRALAAEFGYDDDSANLAVEQFMQLYYRTVMELSRLNEMLLQLFQEAILLKNRLDEPVQLNRRFQQRNGFLEASSPEIFKHTPIALLELFLTLQQHAELKGVRARTIRLIRDHCHLIDDAFRQDIQATSLFMEILRQPEGITEQLRRMNRYGVLAAYIPAFANIVGRMQYDLFHVYTVDEHTLMVIRNLRRLAVPSHNHEYPLCSQLQQNLPKQELIYLAALFHDIAKGRGGNHSELGQEDALEFCRRHHLSEYDSRLVAWLVRRHLLMSMTAQRKDISDPEVIQAFAEQVVELNRLDYLYLLTVADSQATNPKRWNSWKEALLRDLYTSTRQLLQRGLGNPLAQEELISEKQAEARQGLIAQGYSQERLEQLWQSYNPEYFLTHSVNAICSQSRLILDTPKRELPLIAIRQTEHRGGTEVIYYGIERDNLFALSTTLLDQIGLSIVNARIMSTSQGYSLNSFLVLEEDGSPVTPGERTDEILDSMRLGMSQTEADCFRVQRRIPRQHKSFDTPTRIFFSQDLTHHRTTMRLVTLDRPGLLSEVGQAFLACGISLQHAKISTIGAQVEDIFFITDRDKQPLQEEQQLECLRRSIAERLPKTPEE</sequence>
<dbReference type="InterPro" id="IPR003607">
    <property type="entry name" value="HD/PDEase_dom"/>
</dbReference>
<dbReference type="InterPro" id="IPR002912">
    <property type="entry name" value="ACT_dom"/>
</dbReference>
<dbReference type="EC" id="2.7.7.59" evidence="8"/>
<dbReference type="SUPFAM" id="SSF109604">
    <property type="entry name" value="HD-domain/PDEase-like"/>
    <property type="match status" value="1"/>
</dbReference>
<evidence type="ECO:0000256" key="5">
    <source>
        <dbReference type="ARBA" id="ARBA00022842"/>
    </source>
</evidence>
<keyword evidence="6 8" id="KW-0511">Multifunctional enzyme</keyword>
<dbReference type="EMBL" id="CP090569">
    <property type="protein sequence ID" value="USF88557.1"/>
    <property type="molecule type" value="Genomic_DNA"/>
</dbReference>
<dbReference type="NCBIfam" id="TIGR01693">
    <property type="entry name" value="UTase_glnD"/>
    <property type="match status" value="1"/>
</dbReference>
<dbReference type="InterPro" id="IPR002934">
    <property type="entry name" value="Polymerase_NTP_transf_dom"/>
</dbReference>
<keyword evidence="4 8" id="KW-0378">Hydrolase</keyword>
<dbReference type="Pfam" id="PF01966">
    <property type="entry name" value="HD"/>
    <property type="match status" value="1"/>
</dbReference>
<dbReference type="InterPro" id="IPR010043">
    <property type="entry name" value="UTase/UR"/>
</dbReference>
<dbReference type="Proteomes" id="UP001056649">
    <property type="component" value="Chromosome"/>
</dbReference>
<reference evidence="11" key="1">
    <citation type="journal article" date="2022" name="Mol. Ecol. Resour.">
        <title>The complete and closed genome of the facultative generalist Candidatus Endoriftia persephone from deep-sea hydrothermal vents.</title>
        <authorList>
            <person name="de Oliveira A.L."/>
            <person name="Srivastava A."/>
            <person name="Espada-Hinojosa S."/>
            <person name="Bright M."/>
        </authorList>
    </citation>
    <scope>NUCLEOTIDE SEQUENCE</scope>
    <source>
        <strain evidence="11">Tica-EPR-9o50.N</strain>
    </source>
</reference>
<dbReference type="GO" id="GO:0008773">
    <property type="term" value="F:[protein-PII] uridylyltransferase activity"/>
    <property type="evidence" value="ECO:0007669"/>
    <property type="project" value="UniProtKB-UniRule"/>
</dbReference>